<feature type="transmembrane region" description="Helical" evidence="13">
    <location>
        <begin position="61"/>
        <end position="85"/>
    </location>
</feature>
<evidence type="ECO:0000256" key="4">
    <source>
        <dbReference type="ARBA" id="ARBA00020268"/>
    </source>
</evidence>
<dbReference type="Pfam" id="PF01554">
    <property type="entry name" value="MatE"/>
    <property type="match status" value="2"/>
</dbReference>
<evidence type="ECO:0000256" key="13">
    <source>
        <dbReference type="SAM" id="Phobius"/>
    </source>
</evidence>
<accession>A0A0L6U3Y4</accession>
<comment type="function">
    <text evidence="1">Multidrug efflux pump.</text>
</comment>
<evidence type="ECO:0000256" key="3">
    <source>
        <dbReference type="ARBA" id="ARBA00010199"/>
    </source>
</evidence>
<evidence type="ECO:0000256" key="5">
    <source>
        <dbReference type="ARBA" id="ARBA00022448"/>
    </source>
</evidence>
<evidence type="ECO:0000256" key="1">
    <source>
        <dbReference type="ARBA" id="ARBA00003408"/>
    </source>
</evidence>
<dbReference type="PANTHER" id="PTHR43298:SF2">
    <property type="entry name" value="FMN_FAD EXPORTER YEEO-RELATED"/>
    <property type="match status" value="1"/>
</dbReference>
<evidence type="ECO:0000256" key="2">
    <source>
        <dbReference type="ARBA" id="ARBA00004651"/>
    </source>
</evidence>
<dbReference type="PATRIC" id="fig|52689.4.peg.3085"/>
<keyword evidence="15" id="KW-1185">Reference proteome</keyword>
<dbReference type="RefSeq" id="WP_050738673.1">
    <property type="nucleotide sequence ID" value="NZ_LGYO01000006.1"/>
</dbReference>
<dbReference type="InterPro" id="IPR002528">
    <property type="entry name" value="MATE_fam"/>
</dbReference>
<keyword evidence="7" id="KW-1003">Cell membrane</keyword>
<reference evidence="15" key="1">
    <citation type="submission" date="2015-07" db="EMBL/GenBank/DDBJ databases">
        <title>Draft genome sequence of Acetobacterium bakii DSM 8293, a potential psychrophilic chemical producer through syngas fermentation.</title>
        <authorList>
            <person name="Song Y."/>
            <person name="Hwang S."/>
            <person name="Cho B.-K."/>
        </authorList>
    </citation>
    <scope>NUCLEOTIDE SEQUENCE [LARGE SCALE GENOMIC DNA]</scope>
    <source>
        <strain evidence="15">DSM 8239</strain>
    </source>
</reference>
<dbReference type="GO" id="GO:0005886">
    <property type="term" value="C:plasma membrane"/>
    <property type="evidence" value="ECO:0007669"/>
    <property type="project" value="UniProtKB-SubCell"/>
</dbReference>
<feature type="transmembrane region" description="Helical" evidence="13">
    <location>
        <begin position="270"/>
        <end position="289"/>
    </location>
</feature>
<feature type="transmembrane region" description="Helical" evidence="13">
    <location>
        <begin position="206"/>
        <end position="226"/>
    </location>
</feature>
<dbReference type="EMBL" id="LGYO01000006">
    <property type="protein sequence ID" value="KNZ43228.1"/>
    <property type="molecule type" value="Genomic_DNA"/>
</dbReference>
<feature type="transmembrane region" description="Helical" evidence="13">
    <location>
        <begin position="20"/>
        <end position="41"/>
    </location>
</feature>
<feature type="transmembrane region" description="Helical" evidence="13">
    <location>
        <begin position="329"/>
        <end position="348"/>
    </location>
</feature>
<feature type="transmembrane region" description="Helical" evidence="13">
    <location>
        <begin position="426"/>
        <end position="446"/>
    </location>
</feature>
<dbReference type="GO" id="GO:0042910">
    <property type="term" value="F:xenobiotic transmembrane transporter activity"/>
    <property type="evidence" value="ECO:0007669"/>
    <property type="project" value="InterPro"/>
</dbReference>
<comment type="subcellular location">
    <subcellularLocation>
        <location evidence="2">Cell membrane</location>
        <topology evidence="2">Multi-pass membrane protein</topology>
    </subcellularLocation>
</comment>
<comment type="similarity">
    <text evidence="3">Belongs to the multi antimicrobial extrusion (MATE) (TC 2.A.66.1) family.</text>
</comment>
<keyword evidence="8 13" id="KW-0812">Transmembrane</keyword>
<dbReference type="PIRSF" id="PIRSF006603">
    <property type="entry name" value="DinF"/>
    <property type="match status" value="1"/>
</dbReference>
<keyword evidence="6" id="KW-0050">Antiport</keyword>
<keyword evidence="5" id="KW-0813">Transport</keyword>
<proteinExistence type="inferred from homology"/>
<dbReference type="OrthoDB" id="9811110at2"/>
<feature type="transmembrane region" description="Helical" evidence="13">
    <location>
        <begin position="396"/>
        <end position="419"/>
    </location>
</feature>
<dbReference type="STRING" id="52689.AKG39_01935"/>
<dbReference type="InterPro" id="IPR050222">
    <property type="entry name" value="MATE_MdtK"/>
</dbReference>
<sequence length="464" mass="50767">MSESKETLFKKENKMGVMPIPRLLFTMSLPAIISMLIQSMYNVVDSIFVAQIGEEALTAVSLAFPIQILIISCFVGMGVGINSAIARRLGEGKKEEAANVAEHGFIIAVVLSVVLGIIGLFVSEGFIALFTDNPLIISQGRDYLLIVTVFCFGSFVTQAAFATLQGSGEMIKPMIGQIIGAVCNIILDPILIFGFLGFPAMGVKGAAIATVVGQMIGMVYMLFVVFRGKKNFLKLDYKVFHYRHKIVKDIVVVGLPAAIMQGLGSVMITGYNFILASFGMSAVAVFGVYFKIQSFIFMPIFGLGQGAMPIFGFNFGAKNEARFKETLKVAIGAALVIMTIGTVLFWVFPEQIFMPFNASEEMLAIGINCFRSISIAFPLAGISIMISVSFQAIGKAYVSMIASFIRQMVVLLPVSYFFARIGGLDLVWYGFIVSEIVCLAYEIYMYRRFQHEIFDTWNGVTITA</sequence>
<feature type="transmembrane region" description="Helical" evidence="13">
    <location>
        <begin position="296"/>
        <end position="317"/>
    </location>
</feature>
<gene>
    <name evidence="14" type="ORF">AKG39_01935</name>
</gene>
<comment type="caution">
    <text evidence="14">The sequence shown here is derived from an EMBL/GenBank/DDBJ whole genome shotgun (WGS) entry which is preliminary data.</text>
</comment>
<evidence type="ECO:0000256" key="12">
    <source>
        <dbReference type="ARBA" id="ARBA00031636"/>
    </source>
</evidence>
<dbReference type="CDD" id="cd13144">
    <property type="entry name" value="MATE_like_4"/>
    <property type="match status" value="1"/>
</dbReference>
<evidence type="ECO:0000313" key="15">
    <source>
        <dbReference type="Proteomes" id="UP000036873"/>
    </source>
</evidence>
<keyword evidence="9 13" id="KW-1133">Transmembrane helix</keyword>
<dbReference type="GO" id="GO:0006811">
    <property type="term" value="P:monoatomic ion transport"/>
    <property type="evidence" value="ECO:0007669"/>
    <property type="project" value="UniProtKB-KW"/>
</dbReference>
<evidence type="ECO:0000256" key="9">
    <source>
        <dbReference type="ARBA" id="ARBA00022989"/>
    </source>
</evidence>
<dbReference type="PANTHER" id="PTHR43298">
    <property type="entry name" value="MULTIDRUG RESISTANCE PROTEIN NORM-RELATED"/>
    <property type="match status" value="1"/>
</dbReference>
<keyword evidence="11 13" id="KW-0472">Membrane</keyword>
<dbReference type="NCBIfam" id="TIGR00797">
    <property type="entry name" value="matE"/>
    <property type="match status" value="1"/>
</dbReference>
<protein>
    <recommendedName>
        <fullName evidence="4">Probable multidrug resistance protein NorM</fullName>
    </recommendedName>
    <alternativeName>
        <fullName evidence="12">Multidrug-efflux transporter</fullName>
    </alternativeName>
</protein>
<evidence type="ECO:0000256" key="8">
    <source>
        <dbReference type="ARBA" id="ARBA00022692"/>
    </source>
</evidence>
<evidence type="ECO:0000256" key="6">
    <source>
        <dbReference type="ARBA" id="ARBA00022449"/>
    </source>
</evidence>
<evidence type="ECO:0000313" key="14">
    <source>
        <dbReference type="EMBL" id="KNZ43228.1"/>
    </source>
</evidence>
<dbReference type="InterPro" id="IPR048279">
    <property type="entry name" value="MdtK-like"/>
</dbReference>
<evidence type="ECO:0000256" key="7">
    <source>
        <dbReference type="ARBA" id="ARBA00022475"/>
    </source>
</evidence>
<organism evidence="14 15">
    <name type="scientific">Acetobacterium bakii</name>
    <dbReference type="NCBI Taxonomy" id="52689"/>
    <lineage>
        <taxon>Bacteria</taxon>
        <taxon>Bacillati</taxon>
        <taxon>Bacillota</taxon>
        <taxon>Clostridia</taxon>
        <taxon>Eubacteriales</taxon>
        <taxon>Eubacteriaceae</taxon>
        <taxon>Acetobacterium</taxon>
    </lineage>
</organism>
<evidence type="ECO:0000256" key="10">
    <source>
        <dbReference type="ARBA" id="ARBA00023065"/>
    </source>
</evidence>
<feature type="transmembrane region" description="Helical" evidence="13">
    <location>
        <begin position="176"/>
        <end position="200"/>
    </location>
</feature>
<feature type="transmembrane region" description="Helical" evidence="13">
    <location>
        <begin position="369"/>
        <end position="390"/>
    </location>
</feature>
<dbReference type="Proteomes" id="UP000036873">
    <property type="component" value="Unassembled WGS sequence"/>
</dbReference>
<feature type="transmembrane region" description="Helical" evidence="13">
    <location>
        <begin position="143"/>
        <end position="164"/>
    </location>
</feature>
<keyword evidence="10" id="KW-0406">Ion transport</keyword>
<evidence type="ECO:0000256" key="11">
    <source>
        <dbReference type="ARBA" id="ARBA00023136"/>
    </source>
</evidence>
<dbReference type="AlphaFoldDB" id="A0A0L6U3Y4"/>
<name>A0A0L6U3Y4_9FIRM</name>
<feature type="transmembrane region" description="Helical" evidence="13">
    <location>
        <begin position="105"/>
        <end position="131"/>
    </location>
</feature>
<dbReference type="GO" id="GO:0015297">
    <property type="term" value="F:antiporter activity"/>
    <property type="evidence" value="ECO:0007669"/>
    <property type="project" value="UniProtKB-KW"/>
</dbReference>